<reference evidence="2" key="2">
    <citation type="submission" date="2021-04" db="EMBL/GenBank/DDBJ databases">
        <authorList>
            <person name="Gilroy R."/>
        </authorList>
    </citation>
    <scope>NUCLEOTIDE SEQUENCE</scope>
    <source>
        <strain evidence="2">CHK169-11906</strain>
    </source>
</reference>
<dbReference type="Pfam" id="PF02368">
    <property type="entry name" value="Big_2"/>
    <property type="match status" value="1"/>
</dbReference>
<organism evidence="2 3">
    <name type="scientific">Candidatus Alistipes avicola</name>
    <dbReference type="NCBI Taxonomy" id="2838432"/>
    <lineage>
        <taxon>Bacteria</taxon>
        <taxon>Pseudomonadati</taxon>
        <taxon>Bacteroidota</taxon>
        <taxon>Bacteroidia</taxon>
        <taxon>Bacteroidales</taxon>
        <taxon>Rikenellaceae</taxon>
        <taxon>Alistipes</taxon>
    </lineage>
</organism>
<dbReference type="PROSITE" id="PS51257">
    <property type="entry name" value="PROKAR_LIPOPROTEIN"/>
    <property type="match status" value="1"/>
</dbReference>
<dbReference type="InterPro" id="IPR013783">
    <property type="entry name" value="Ig-like_fold"/>
</dbReference>
<evidence type="ECO:0000313" key="3">
    <source>
        <dbReference type="Proteomes" id="UP000824259"/>
    </source>
</evidence>
<sequence length="577" mass="63574">MKNNLLIILTFALATMLSGCNKEEAGGPEGGGTFVPPTQDELTQNAYADNESTGEGFSFTTDAPWEAAVEEVAASAQAPSATRASGNSVVWLKLFNGDEEVYSGEAGTITLRIEIEQNYTGERREATITITSGNNTFTITVIQEGTKEDGSENEPPVKVTKITLDKTELTLAVGEKATLTATVEPEDATIKTVVWSSSNSEIVAVDPVSGEISAVAAGTATVTATSSSNKEVSASCAITVENNEPVAPKALVSRIERAITYWDQLPESEYDEEEATFTFEYDDQDRISSYTVDIFPTNDLQRASQLVSSIDYSSADRLRIEDRWSDTGTETYEALLNEKGYVMQCDSYLYTHDEEDYEIYTFSLEYDNEERLSRVAYSFYWNTFVYKDGVLSGGVYYDGVEEYESSGFEQCFGQIPNDKSNLDINLLSMPSLLSEEPESGDVPGRLGRLAFLRFVGLGSDRCMSMFVGGVDEDEPSVGITGGWSEPNVTVHYSYEEYTYAEDAMPAIDYTLNEDGTVASFTAHLTMVKVQHEYDVVSSGELYFPGHPDGGYKYEIKNKKDTELARGVNQIVYTFTYR</sequence>
<accession>A0A9D2L3C1</accession>
<protein>
    <submittedName>
        <fullName evidence="2">Ig-like domain-containing protein</fullName>
    </submittedName>
</protein>
<evidence type="ECO:0000313" key="2">
    <source>
        <dbReference type="EMBL" id="HJA98423.1"/>
    </source>
</evidence>
<evidence type="ECO:0000259" key="1">
    <source>
        <dbReference type="SMART" id="SM00635"/>
    </source>
</evidence>
<dbReference type="EMBL" id="DWYR01000008">
    <property type="protein sequence ID" value="HJA98423.1"/>
    <property type="molecule type" value="Genomic_DNA"/>
</dbReference>
<dbReference type="CDD" id="cd14948">
    <property type="entry name" value="BACON"/>
    <property type="match status" value="1"/>
</dbReference>
<dbReference type="Gene3D" id="2.60.40.1080">
    <property type="match status" value="1"/>
</dbReference>
<dbReference type="Proteomes" id="UP000824259">
    <property type="component" value="Unassembled WGS sequence"/>
</dbReference>
<dbReference type="InterPro" id="IPR003343">
    <property type="entry name" value="Big_2"/>
</dbReference>
<dbReference type="AlphaFoldDB" id="A0A9D2L3C1"/>
<dbReference type="InterPro" id="IPR024361">
    <property type="entry name" value="BACON"/>
</dbReference>
<feature type="domain" description="BIG2" evidence="1">
    <location>
        <begin position="158"/>
        <end position="235"/>
    </location>
</feature>
<comment type="caution">
    <text evidence="2">The sequence shown here is derived from an EMBL/GenBank/DDBJ whole genome shotgun (WGS) entry which is preliminary data.</text>
</comment>
<dbReference type="SUPFAM" id="SSF49373">
    <property type="entry name" value="Invasin/intimin cell-adhesion fragments"/>
    <property type="match status" value="1"/>
</dbReference>
<dbReference type="Gene3D" id="2.60.40.10">
    <property type="entry name" value="Immunoglobulins"/>
    <property type="match status" value="1"/>
</dbReference>
<reference evidence="2" key="1">
    <citation type="journal article" date="2021" name="PeerJ">
        <title>Extensive microbial diversity within the chicken gut microbiome revealed by metagenomics and culture.</title>
        <authorList>
            <person name="Gilroy R."/>
            <person name="Ravi A."/>
            <person name="Getino M."/>
            <person name="Pursley I."/>
            <person name="Horton D.L."/>
            <person name="Alikhan N.F."/>
            <person name="Baker D."/>
            <person name="Gharbi K."/>
            <person name="Hall N."/>
            <person name="Watson M."/>
            <person name="Adriaenssens E.M."/>
            <person name="Foster-Nyarko E."/>
            <person name="Jarju S."/>
            <person name="Secka A."/>
            <person name="Antonio M."/>
            <person name="Oren A."/>
            <person name="Chaudhuri R.R."/>
            <person name="La Ragione R."/>
            <person name="Hildebrand F."/>
            <person name="Pallen M.J."/>
        </authorList>
    </citation>
    <scope>NUCLEOTIDE SEQUENCE</scope>
    <source>
        <strain evidence="2">CHK169-11906</strain>
    </source>
</reference>
<dbReference type="InterPro" id="IPR008964">
    <property type="entry name" value="Invasin/intimin_cell_adhesion"/>
</dbReference>
<name>A0A9D2L3C1_9BACT</name>
<dbReference type="SMART" id="SM00635">
    <property type="entry name" value="BID_2"/>
    <property type="match status" value="1"/>
</dbReference>
<proteinExistence type="predicted"/>
<dbReference type="Pfam" id="PF13004">
    <property type="entry name" value="BACON"/>
    <property type="match status" value="1"/>
</dbReference>
<gene>
    <name evidence="2" type="ORF">H9779_02335</name>
</gene>